<dbReference type="AlphaFoldDB" id="A0A1Y4M044"/>
<reference evidence="3" key="1">
    <citation type="submission" date="2017-04" db="EMBL/GenBank/DDBJ databases">
        <title>Function of individual gut microbiota members based on whole genome sequencing of pure cultures obtained from chicken caecum.</title>
        <authorList>
            <person name="Medvecky M."/>
            <person name="Cejkova D."/>
            <person name="Polansky O."/>
            <person name="Karasova D."/>
            <person name="Kubasova T."/>
            <person name="Cizek A."/>
            <person name="Rychlik I."/>
        </authorList>
    </citation>
    <scope>NUCLEOTIDE SEQUENCE [LARGE SCALE GENOMIC DNA]</scope>
    <source>
        <strain evidence="3">An178</strain>
    </source>
</reference>
<dbReference type="RefSeq" id="WP_087158436.1">
    <property type="nucleotide sequence ID" value="NZ_NFKM01000005.1"/>
</dbReference>
<comment type="caution">
    <text evidence="2">The sequence shown here is derived from an EMBL/GenBank/DDBJ whole genome shotgun (WGS) entry which is preliminary data.</text>
</comment>
<evidence type="ECO:0008006" key="4">
    <source>
        <dbReference type="Google" id="ProtNLM"/>
    </source>
</evidence>
<gene>
    <name evidence="2" type="ORF">B5F14_04065</name>
</gene>
<accession>A0A1Y4M044</accession>
<organism evidence="2 3">
    <name type="scientific">Faecalitalea cylindroides</name>
    <dbReference type="NCBI Taxonomy" id="39483"/>
    <lineage>
        <taxon>Bacteria</taxon>
        <taxon>Bacillati</taxon>
        <taxon>Bacillota</taxon>
        <taxon>Erysipelotrichia</taxon>
        <taxon>Erysipelotrichales</taxon>
        <taxon>Erysipelotrichaceae</taxon>
        <taxon>Faecalitalea</taxon>
    </lineage>
</organism>
<evidence type="ECO:0000313" key="3">
    <source>
        <dbReference type="Proteomes" id="UP000195447"/>
    </source>
</evidence>
<proteinExistence type="predicted"/>
<evidence type="ECO:0000313" key="2">
    <source>
        <dbReference type="EMBL" id="OUP61269.1"/>
    </source>
</evidence>
<sequence length="116" mass="13474">MMKFSKRDSKKMIKEMARLYGLSVSEVREQIQDKIIAVMDSDDPDQQAEFKQERIHRKSNLVLCWISFRRGQQNLSPQYRHIHIKKHCGGERSSAEPDDLQVSCGDGGHDERGRSE</sequence>
<name>A0A1Y4M044_9FIRM</name>
<evidence type="ECO:0000256" key="1">
    <source>
        <dbReference type="SAM" id="MobiDB-lite"/>
    </source>
</evidence>
<dbReference type="EMBL" id="NFKM01000005">
    <property type="protein sequence ID" value="OUP61269.1"/>
    <property type="molecule type" value="Genomic_DNA"/>
</dbReference>
<feature type="region of interest" description="Disordered" evidence="1">
    <location>
        <begin position="89"/>
        <end position="116"/>
    </location>
</feature>
<keyword evidence="3" id="KW-1185">Reference proteome</keyword>
<feature type="compositionally biased region" description="Basic and acidic residues" evidence="1">
    <location>
        <begin position="107"/>
        <end position="116"/>
    </location>
</feature>
<dbReference type="Proteomes" id="UP000195447">
    <property type="component" value="Unassembled WGS sequence"/>
</dbReference>
<protein>
    <recommendedName>
        <fullName evidence="4">Sporulation initiation factor Spo0A C-terminal domain-containing protein</fullName>
    </recommendedName>
</protein>